<keyword evidence="2 3" id="KW-0472">Membrane</keyword>
<dbReference type="GO" id="GO:0016020">
    <property type="term" value="C:membrane"/>
    <property type="evidence" value="ECO:0007669"/>
    <property type="project" value="UniProtKB-SubCell"/>
</dbReference>
<dbReference type="OrthoDB" id="9803467at2"/>
<dbReference type="Proteomes" id="UP000075666">
    <property type="component" value="Unassembled WGS sequence"/>
</dbReference>
<dbReference type="EMBL" id="LQYN01000051">
    <property type="protein sequence ID" value="KYD06658.1"/>
    <property type="molecule type" value="Genomic_DNA"/>
</dbReference>
<name>A0A150L2V4_9BACI</name>
<dbReference type="STRING" id="46224.B4102_3043"/>
<keyword evidence="3" id="KW-1133">Transmembrane helix</keyword>
<evidence type="ECO:0000313" key="6">
    <source>
        <dbReference type="Proteomes" id="UP000075666"/>
    </source>
</evidence>
<evidence type="ECO:0000256" key="3">
    <source>
        <dbReference type="SAM" id="Phobius"/>
    </source>
</evidence>
<accession>A0A150L2V4</accession>
<dbReference type="InterPro" id="IPR001466">
    <property type="entry name" value="Beta-lactam-related"/>
</dbReference>
<dbReference type="PANTHER" id="PTHR46825">
    <property type="entry name" value="D-ALANYL-D-ALANINE-CARBOXYPEPTIDASE/ENDOPEPTIDASE AMPH"/>
    <property type="match status" value="1"/>
</dbReference>
<dbReference type="InterPro" id="IPR012338">
    <property type="entry name" value="Beta-lactam/transpept-like"/>
</dbReference>
<organism evidence="5 6">
    <name type="scientific">Heyndrickxia sporothermodurans</name>
    <dbReference type="NCBI Taxonomy" id="46224"/>
    <lineage>
        <taxon>Bacteria</taxon>
        <taxon>Bacillati</taxon>
        <taxon>Bacillota</taxon>
        <taxon>Bacilli</taxon>
        <taxon>Bacillales</taxon>
        <taxon>Bacillaceae</taxon>
        <taxon>Heyndrickxia</taxon>
    </lineage>
</organism>
<feature type="domain" description="Beta-lactamase-related" evidence="4">
    <location>
        <begin position="70"/>
        <end position="354"/>
    </location>
</feature>
<feature type="transmembrane region" description="Helical" evidence="3">
    <location>
        <begin position="20"/>
        <end position="38"/>
    </location>
</feature>
<dbReference type="Gene3D" id="3.40.710.10">
    <property type="entry name" value="DD-peptidase/beta-lactamase superfamily"/>
    <property type="match status" value="1"/>
</dbReference>
<dbReference type="PATRIC" id="fig|46224.3.peg.3012"/>
<evidence type="ECO:0000256" key="2">
    <source>
        <dbReference type="ARBA" id="ARBA00023136"/>
    </source>
</evidence>
<keyword evidence="3" id="KW-0812">Transmembrane</keyword>
<dbReference type="SUPFAM" id="SSF56601">
    <property type="entry name" value="beta-lactamase/transpeptidase-like"/>
    <property type="match status" value="1"/>
</dbReference>
<evidence type="ECO:0000256" key="1">
    <source>
        <dbReference type="ARBA" id="ARBA00004370"/>
    </source>
</evidence>
<comment type="caution">
    <text evidence="5">The sequence shown here is derived from an EMBL/GenBank/DDBJ whole genome shotgun (WGS) entry which is preliminary data.</text>
</comment>
<dbReference type="PANTHER" id="PTHR46825:SF11">
    <property type="entry name" value="PENICILLIN-BINDING PROTEIN 4"/>
    <property type="match status" value="1"/>
</dbReference>
<keyword evidence="6" id="KW-1185">Reference proteome</keyword>
<comment type="subcellular location">
    <subcellularLocation>
        <location evidence="1">Membrane</location>
    </subcellularLocation>
</comment>
<dbReference type="AlphaFoldDB" id="A0A150L2V4"/>
<sequence>MQTSCRKHDKRKMKKRNLSIFIMVLLIIGLLYHTNSFMDHGIHHSKGEILNIPVASPQTPTSHHIDLYLKNNHFSGTALIVKDGKIVLHKGYGLSNRAKKSNNGPNTQYYIASLTKAFVSTAIIQLEEQGKLTSEDRLSKYFPEFPHANEIKIKHLLSQTSGIPRRNENGEELTKHELMKDISRHAKTLHSKPGETWEYTDSNYSILGVIIEKVSRMSLHEYITKFIFNPSGMEQSGFGDADKNDSYISAGYQRRFNFIYSPSKTHFSQLLGSGDSYSTAYDLYKFDQALTTGKLVSPYSLKKLFTPYKNNYGYGWYIQQRNHTIHGHIPGWSAINSISKDGKDFIILLSNLQSLSELKKMYVEIEKGVGNENFTAFTHYKIFMNF</sequence>
<protein>
    <recommendedName>
        <fullName evidence="4">Beta-lactamase-related domain-containing protein</fullName>
    </recommendedName>
</protein>
<dbReference type="InterPro" id="IPR050491">
    <property type="entry name" value="AmpC-like"/>
</dbReference>
<proteinExistence type="predicted"/>
<dbReference type="RefSeq" id="WP_066231402.1">
    <property type="nucleotide sequence ID" value="NZ_LQYN01000051.1"/>
</dbReference>
<evidence type="ECO:0000259" key="4">
    <source>
        <dbReference type="Pfam" id="PF00144"/>
    </source>
</evidence>
<dbReference type="Pfam" id="PF00144">
    <property type="entry name" value="Beta-lactamase"/>
    <property type="match status" value="1"/>
</dbReference>
<reference evidence="5 6" key="1">
    <citation type="submission" date="2016-01" db="EMBL/GenBank/DDBJ databases">
        <title>Genome Sequences of Twelve Sporeforming Bacillus Species Isolated from Foods.</title>
        <authorList>
            <person name="Berendsen E.M."/>
            <person name="Wells-Bennik M.H."/>
            <person name="Krawcyk A.O."/>
            <person name="De Jong A."/>
            <person name="Holsappel S."/>
            <person name="Eijlander R.T."/>
            <person name="Kuipers O.P."/>
        </authorList>
    </citation>
    <scope>NUCLEOTIDE SEQUENCE [LARGE SCALE GENOMIC DNA]</scope>
    <source>
        <strain evidence="5 6">B4102</strain>
    </source>
</reference>
<evidence type="ECO:0000313" key="5">
    <source>
        <dbReference type="EMBL" id="KYD06658.1"/>
    </source>
</evidence>
<gene>
    <name evidence="5" type="ORF">B4102_3043</name>
</gene>